<dbReference type="GO" id="GO:0005634">
    <property type="term" value="C:nucleus"/>
    <property type="evidence" value="ECO:0007669"/>
    <property type="project" value="UniProtKB-SubCell"/>
</dbReference>
<dbReference type="AlphaFoldDB" id="A0A9Q0XPK0"/>
<gene>
    <name evidence="6" type="ORF">JRQ81_018975</name>
</gene>
<name>A0A9Q0XPK0_9SAUR</name>
<evidence type="ECO:0000313" key="7">
    <source>
        <dbReference type="Proteomes" id="UP001142489"/>
    </source>
</evidence>
<sequence length="219" mass="24545">MAWVQSSATRQHGDDVFDEEADEMDVAQKEWENAMQKRVKEGYTEGVEAGKEVTLQNGFNQGYKEAVKRMFFCGQLKGTISVLSSWCHHRGCSSAVQCEMSDLLNEVQKYEECLLKELNCAPSQPHVGDLTGIMEDMDLGHRCNGGADRRDCENDTEFSGHCRTSSGTDALRSECCRRVKDSIDVTRPTFTCMKEKMATLVAQLGLSPDTIEHIYQLKA</sequence>
<dbReference type="InterPro" id="IPR019191">
    <property type="entry name" value="Essential_protein_Yae1_N"/>
</dbReference>
<evidence type="ECO:0000313" key="6">
    <source>
        <dbReference type="EMBL" id="KAJ7322688.1"/>
    </source>
</evidence>
<organism evidence="6 7">
    <name type="scientific">Phrynocephalus forsythii</name>
    <dbReference type="NCBI Taxonomy" id="171643"/>
    <lineage>
        <taxon>Eukaryota</taxon>
        <taxon>Metazoa</taxon>
        <taxon>Chordata</taxon>
        <taxon>Craniata</taxon>
        <taxon>Vertebrata</taxon>
        <taxon>Euteleostomi</taxon>
        <taxon>Lepidosauria</taxon>
        <taxon>Squamata</taxon>
        <taxon>Bifurcata</taxon>
        <taxon>Unidentata</taxon>
        <taxon>Episquamata</taxon>
        <taxon>Toxicofera</taxon>
        <taxon>Iguania</taxon>
        <taxon>Acrodonta</taxon>
        <taxon>Agamidae</taxon>
        <taxon>Agaminae</taxon>
        <taxon>Phrynocephalus</taxon>
    </lineage>
</organism>
<dbReference type="OrthoDB" id="20086at2759"/>
<evidence type="ECO:0000256" key="1">
    <source>
        <dbReference type="ARBA" id="ARBA00004123"/>
    </source>
</evidence>
<accession>A0A9Q0XPK0</accession>
<dbReference type="InterPro" id="IPR038881">
    <property type="entry name" value="Yae1-like"/>
</dbReference>
<dbReference type="Pfam" id="PF09811">
    <property type="entry name" value="Yae1_N"/>
    <property type="match status" value="1"/>
</dbReference>
<keyword evidence="4" id="KW-0539">Nucleus</keyword>
<dbReference type="GO" id="GO:0005737">
    <property type="term" value="C:cytoplasm"/>
    <property type="evidence" value="ECO:0007669"/>
    <property type="project" value="UniProtKB-SubCell"/>
</dbReference>
<feature type="domain" description="Essential protein Yae1 N-terminal" evidence="5">
    <location>
        <begin position="42"/>
        <end position="79"/>
    </location>
</feature>
<proteinExistence type="predicted"/>
<protein>
    <recommendedName>
        <fullName evidence="5">Essential protein Yae1 N-terminal domain-containing protein</fullName>
    </recommendedName>
</protein>
<evidence type="ECO:0000256" key="3">
    <source>
        <dbReference type="ARBA" id="ARBA00022490"/>
    </source>
</evidence>
<keyword evidence="7" id="KW-1185">Reference proteome</keyword>
<evidence type="ECO:0000256" key="2">
    <source>
        <dbReference type="ARBA" id="ARBA00004496"/>
    </source>
</evidence>
<dbReference type="PANTHER" id="PTHR18829:SF0">
    <property type="entry name" value="PROTEIN YAE1 HOMOLOG"/>
    <property type="match status" value="1"/>
</dbReference>
<reference evidence="6" key="1">
    <citation type="journal article" date="2023" name="DNA Res.">
        <title>Chromosome-level genome assembly of Phrynocephalus forsythii using third-generation DNA sequencing and Hi-C analysis.</title>
        <authorList>
            <person name="Qi Y."/>
            <person name="Zhao W."/>
            <person name="Zhao Y."/>
            <person name="Niu C."/>
            <person name="Cao S."/>
            <person name="Zhang Y."/>
        </authorList>
    </citation>
    <scope>NUCLEOTIDE SEQUENCE</scope>
    <source>
        <tissue evidence="6">Muscle</tissue>
    </source>
</reference>
<dbReference type="PANTHER" id="PTHR18829">
    <property type="entry name" value="PROTEIN YAE1 HOMOLOG"/>
    <property type="match status" value="1"/>
</dbReference>
<comment type="subcellular location">
    <subcellularLocation>
        <location evidence="2">Cytoplasm</location>
    </subcellularLocation>
    <subcellularLocation>
        <location evidence="1">Nucleus</location>
    </subcellularLocation>
</comment>
<dbReference type="EMBL" id="JAPFRF010000009">
    <property type="protein sequence ID" value="KAJ7322688.1"/>
    <property type="molecule type" value="Genomic_DNA"/>
</dbReference>
<comment type="caution">
    <text evidence="6">The sequence shown here is derived from an EMBL/GenBank/DDBJ whole genome shotgun (WGS) entry which is preliminary data.</text>
</comment>
<dbReference type="Proteomes" id="UP001142489">
    <property type="component" value="Unassembled WGS sequence"/>
</dbReference>
<evidence type="ECO:0000256" key="4">
    <source>
        <dbReference type="ARBA" id="ARBA00023242"/>
    </source>
</evidence>
<keyword evidence="3" id="KW-0963">Cytoplasm</keyword>
<evidence type="ECO:0000259" key="5">
    <source>
        <dbReference type="Pfam" id="PF09811"/>
    </source>
</evidence>